<accession>A0A087ULQ7</accession>
<gene>
    <name evidence="1" type="ORF">X975_20752</name>
</gene>
<keyword evidence="2" id="KW-1185">Reference proteome</keyword>
<dbReference type="AlphaFoldDB" id="A0A087ULQ7"/>
<dbReference type="Proteomes" id="UP000054359">
    <property type="component" value="Unassembled WGS sequence"/>
</dbReference>
<organism evidence="1 2">
    <name type="scientific">Stegodyphus mimosarum</name>
    <name type="common">African social velvet spider</name>
    <dbReference type="NCBI Taxonomy" id="407821"/>
    <lineage>
        <taxon>Eukaryota</taxon>
        <taxon>Metazoa</taxon>
        <taxon>Ecdysozoa</taxon>
        <taxon>Arthropoda</taxon>
        <taxon>Chelicerata</taxon>
        <taxon>Arachnida</taxon>
        <taxon>Araneae</taxon>
        <taxon>Araneomorphae</taxon>
        <taxon>Entelegynae</taxon>
        <taxon>Eresoidea</taxon>
        <taxon>Eresidae</taxon>
        <taxon>Stegodyphus</taxon>
    </lineage>
</organism>
<evidence type="ECO:0000313" key="2">
    <source>
        <dbReference type="Proteomes" id="UP000054359"/>
    </source>
</evidence>
<reference evidence="1 2" key="1">
    <citation type="submission" date="2013-11" db="EMBL/GenBank/DDBJ databases">
        <title>Genome sequencing of Stegodyphus mimosarum.</title>
        <authorList>
            <person name="Bechsgaard J."/>
        </authorList>
    </citation>
    <scope>NUCLEOTIDE SEQUENCE [LARGE SCALE GENOMIC DNA]</scope>
</reference>
<evidence type="ECO:0000313" key="1">
    <source>
        <dbReference type="EMBL" id="KFM78296.1"/>
    </source>
</evidence>
<protein>
    <submittedName>
        <fullName evidence="1">Uncharacterized protein</fullName>
    </submittedName>
</protein>
<sequence>MYKPLTHSAALEPMYALTFKITRSDKTISPSVSENYNSSFYDEVQHKQQGYLDINLRMASLCYTHSPR</sequence>
<feature type="non-terminal residue" evidence="1">
    <location>
        <position position="68"/>
    </location>
</feature>
<name>A0A087ULQ7_STEMI</name>
<proteinExistence type="predicted"/>
<dbReference type="EMBL" id="KK120441">
    <property type="protein sequence ID" value="KFM78296.1"/>
    <property type="molecule type" value="Genomic_DNA"/>
</dbReference>